<name>A0A6H9G9E4_MICAE</name>
<dbReference type="Proteomes" id="UP000438874">
    <property type="component" value="Unassembled WGS sequence"/>
</dbReference>
<protein>
    <recommendedName>
        <fullName evidence="3">CdiI immunity protein domain-containing protein</fullName>
    </recommendedName>
</protein>
<reference evidence="1 2" key="1">
    <citation type="submission" date="2019-02" db="EMBL/GenBank/DDBJ databases">
        <title>Draft genome sequence of Arthrospira platensis NIES-3787.</title>
        <authorList>
            <person name="Yamaguchi H."/>
            <person name="Suzuki S."/>
            <person name="Kawachi M."/>
        </authorList>
    </citation>
    <scope>NUCLEOTIDE SEQUENCE [LARGE SCALE GENOMIC DNA]</scope>
    <source>
        <strain evidence="1 2">NIES-3787</strain>
    </source>
</reference>
<dbReference type="AlphaFoldDB" id="A0A6H9G9E4"/>
<evidence type="ECO:0008006" key="3">
    <source>
        <dbReference type="Google" id="ProtNLM"/>
    </source>
</evidence>
<comment type="caution">
    <text evidence="1">The sequence shown here is derived from an EMBL/GenBank/DDBJ whole genome shotgun (WGS) entry which is preliminary data.</text>
</comment>
<evidence type="ECO:0000313" key="2">
    <source>
        <dbReference type="Proteomes" id="UP000438874"/>
    </source>
</evidence>
<gene>
    <name evidence="1" type="ORF">NIES3787_30030</name>
</gene>
<proteinExistence type="predicted"/>
<dbReference type="EMBL" id="BJCH01000039">
    <property type="protein sequence ID" value="GCL47297.1"/>
    <property type="molecule type" value="Genomic_DNA"/>
</dbReference>
<evidence type="ECO:0000313" key="1">
    <source>
        <dbReference type="EMBL" id="GCL47297.1"/>
    </source>
</evidence>
<accession>A0A6H9G9E4</accession>
<organism evidence="1 2">
    <name type="scientific">Microcystis aeruginosa NIES-3787</name>
    <dbReference type="NCBI Taxonomy" id="2517782"/>
    <lineage>
        <taxon>Bacteria</taxon>
        <taxon>Bacillati</taxon>
        <taxon>Cyanobacteriota</taxon>
        <taxon>Cyanophyceae</taxon>
        <taxon>Oscillatoriophycideae</taxon>
        <taxon>Chroococcales</taxon>
        <taxon>Microcystaceae</taxon>
        <taxon>Microcystis</taxon>
    </lineage>
</organism>
<sequence length="104" mass="12117">MEPKKLDKSWQVLTDSICNDYPNWFSAQLQSVMKHVFVDLEGIHPDQLVRISDDFLAYEDMFECATNRHQLLKDLETGFSLFESRDGFGTMDPATCAREIIRLR</sequence>